<feature type="compositionally biased region" description="Polar residues" evidence="1">
    <location>
        <begin position="10"/>
        <end position="22"/>
    </location>
</feature>
<feature type="compositionally biased region" description="Acidic residues" evidence="1">
    <location>
        <begin position="24"/>
        <end position="33"/>
    </location>
</feature>
<sequence>MKPFFEVSKEWQSPQETSPNNSEEVAEKEQEEDQGIKLQDVPDVTGQQTVADNEETVTAHPTPDGTAVAPPVPSEETPARRPIRNRRPPTRYLTFLVPFLVLLVTVFNPPTVTALILRENTIFKEHVDVAFSESAWTIVTDLDLGPAGAAMAYLQQKILQQQAVAEKWRLTGSRPQKIAAKRIFSKLRSFTKDLESVTEQFTTVKKALNTSPRNRRSLIDGGGSALKWLFSVSTQQDLEELNGQVQRVKLNQKKMVHIMEKQATVLNESL</sequence>
<evidence type="ECO:0000313" key="3">
    <source>
        <dbReference type="EMBL" id="KAI9565304.1"/>
    </source>
</evidence>
<accession>A0AAD5Q2T7</accession>
<comment type="caution">
    <text evidence="3">The sequence shown here is derived from an EMBL/GenBank/DDBJ whole genome shotgun (WGS) entry which is preliminary data.</text>
</comment>
<proteinExistence type="predicted"/>
<evidence type="ECO:0000256" key="1">
    <source>
        <dbReference type="SAM" id="MobiDB-lite"/>
    </source>
</evidence>
<keyword evidence="2" id="KW-0812">Transmembrane</keyword>
<dbReference type="Proteomes" id="UP000820818">
    <property type="component" value="Linkage Group LG1"/>
</dbReference>
<reference evidence="3 4" key="1">
    <citation type="submission" date="2022-05" db="EMBL/GenBank/DDBJ databases">
        <title>A multi-omics perspective on studying reproductive biology in Daphnia sinensis.</title>
        <authorList>
            <person name="Jia J."/>
        </authorList>
    </citation>
    <scope>NUCLEOTIDE SEQUENCE [LARGE SCALE GENOMIC DNA]</scope>
    <source>
        <strain evidence="3 4">WSL</strain>
    </source>
</reference>
<evidence type="ECO:0000256" key="2">
    <source>
        <dbReference type="SAM" id="Phobius"/>
    </source>
</evidence>
<organism evidence="3 4">
    <name type="scientific">Daphnia sinensis</name>
    <dbReference type="NCBI Taxonomy" id="1820382"/>
    <lineage>
        <taxon>Eukaryota</taxon>
        <taxon>Metazoa</taxon>
        <taxon>Ecdysozoa</taxon>
        <taxon>Arthropoda</taxon>
        <taxon>Crustacea</taxon>
        <taxon>Branchiopoda</taxon>
        <taxon>Diplostraca</taxon>
        <taxon>Cladocera</taxon>
        <taxon>Anomopoda</taxon>
        <taxon>Daphniidae</taxon>
        <taxon>Daphnia</taxon>
        <taxon>Daphnia similis group</taxon>
    </lineage>
</organism>
<name>A0AAD5Q2T7_9CRUS</name>
<keyword evidence="2" id="KW-1133">Transmembrane helix</keyword>
<keyword evidence="4" id="KW-1185">Reference proteome</keyword>
<evidence type="ECO:0000313" key="4">
    <source>
        <dbReference type="Proteomes" id="UP000820818"/>
    </source>
</evidence>
<protein>
    <submittedName>
        <fullName evidence="3">Uncharacterized protein</fullName>
    </submittedName>
</protein>
<dbReference type="EMBL" id="WJBH02000001">
    <property type="protein sequence ID" value="KAI9565304.1"/>
    <property type="molecule type" value="Genomic_DNA"/>
</dbReference>
<keyword evidence="2" id="KW-0472">Membrane</keyword>
<feature type="region of interest" description="Disordered" evidence="1">
    <location>
        <begin position="1"/>
        <end position="85"/>
    </location>
</feature>
<gene>
    <name evidence="3" type="ORF">GHT06_009092</name>
</gene>
<dbReference type="AlphaFoldDB" id="A0AAD5Q2T7"/>
<feature type="transmembrane region" description="Helical" evidence="2">
    <location>
        <begin position="90"/>
        <end position="107"/>
    </location>
</feature>